<feature type="signal peptide" evidence="1">
    <location>
        <begin position="1"/>
        <end position="27"/>
    </location>
</feature>
<dbReference type="InterPro" id="IPR006540">
    <property type="entry name" value="Lactococcin_972"/>
</dbReference>
<name>A0A0R1Y7H6_9LACO</name>
<organism evidence="2 3">
    <name type="scientific">Lactobacillus hamsteri DSM 5661 = JCM 6256</name>
    <dbReference type="NCBI Taxonomy" id="1423754"/>
    <lineage>
        <taxon>Bacteria</taxon>
        <taxon>Bacillati</taxon>
        <taxon>Bacillota</taxon>
        <taxon>Bacilli</taxon>
        <taxon>Lactobacillales</taxon>
        <taxon>Lactobacillaceae</taxon>
        <taxon>Lactobacillus</taxon>
    </lineage>
</organism>
<dbReference type="eggNOG" id="ENOG5032WDN">
    <property type="taxonomic scope" value="Bacteria"/>
</dbReference>
<keyword evidence="1" id="KW-0732">Signal</keyword>
<evidence type="ECO:0008006" key="4">
    <source>
        <dbReference type="Google" id="ProtNLM"/>
    </source>
</evidence>
<dbReference type="PATRIC" id="fig|1423754.3.peg.1485"/>
<evidence type="ECO:0000256" key="1">
    <source>
        <dbReference type="SAM" id="SignalP"/>
    </source>
</evidence>
<evidence type="ECO:0000313" key="2">
    <source>
        <dbReference type="EMBL" id="KRM38049.1"/>
    </source>
</evidence>
<dbReference type="Pfam" id="PF09683">
    <property type="entry name" value="Lactococcin_972"/>
    <property type="match status" value="1"/>
</dbReference>
<dbReference type="EMBL" id="AZGI01000054">
    <property type="protein sequence ID" value="KRM38049.1"/>
    <property type="molecule type" value="Genomic_DNA"/>
</dbReference>
<feature type="chain" id="PRO_5006413589" description="Lactococcin 972 family bacteriocin" evidence="1">
    <location>
        <begin position="28"/>
        <end position="96"/>
    </location>
</feature>
<keyword evidence="3" id="KW-1185">Reference proteome</keyword>
<proteinExistence type="predicted"/>
<dbReference type="RefSeq" id="WP_025080500.1">
    <property type="nucleotide sequence ID" value="NZ_AZGI01000054.1"/>
</dbReference>
<reference evidence="2 3" key="1">
    <citation type="journal article" date="2015" name="Genome Announc.">
        <title>Expanding the biotechnology potential of lactobacilli through comparative genomics of 213 strains and associated genera.</title>
        <authorList>
            <person name="Sun Z."/>
            <person name="Harris H.M."/>
            <person name="McCann A."/>
            <person name="Guo C."/>
            <person name="Argimon S."/>
            <person name="Zhang W."/>
            <person name="Yang X."/>
            <person name="Jeffery I.B."/>
            <person name="Cooney J.C."/>
            <person name="Kagawa T.F."/>
            <person name="Liu W."/>
            <person name="Song Y."/>
            <person name="Salvetti E."/>
            <person name="Wrobel A."/>
            <person name="Rasinkangas P."/>
            <person name="Parkhill J."/>
            <person name="Rea M.C."/>
            <person name="O'Sullivan O."/>
            <person name="Ritari J."/>
            <person name="Douillard F.P."/>
            <person name="Paul Ross R."/>
            <person name="Yang R."/>
            <person name="Briner A.E."/>
            <person name="Felis G.E."/>
            <person name="de Vos W.M."/>
            <person name="Barrangou R."/>
            <person name="Klaenhammer T.R."/>
            <person name="Caufield P.W."/>
            <person name="Cui Y."/>
            <person name="Zhang H."/>
            <person name="O'Toole P.W."/>
        </authorList>
    </citation>
    <scope>NUCLEOTIDE SEQUENCE [LARGE SCALE GENOMIC DNA]</scope>
    <source>
        <strain evidence="2 3">DSM 5661</strain>
    </source>
</reference>
<accession>A0A0R1Y7H6</accession>
<dbReference type="STRING" id="1423754.FC39_GL001442"/>
<evidence type="ECO:0000313" key="3">
    <source>
        <dbReference type="Proteomes" id="UP000051223"/>
    </source>
</evidence>
<dbReference type="OrthoDB" id="2225429at2"/>
<sequence length="96" mass="10550">MKKSKKLIASLTATCAAVMLSTSPVLAATVYEHGGVWNYGVGKKYVWSYYSHHRLTHKSSVEGKYYSSSGWVSPGTEARASAEKAQHGNKSYFDVE</sequence>
<dbReference type="Gene3D" id="2.60.40.2850">
    <property type="match status" value="1"/>
</dbReference>
<dbReference type="Proteomes" id="UP000051223">
    <property type="component" value="Unassembled WGS sequence"/>
</dbReference>
<gene>
    <name evidence="2" type="ORF">FC39_GL001442</name>
</gene>
<dbReference type="NCBIfam" id="TIGR01653">
    <property type="entry name" value="lactococcin_972"/>
    <property type="match status" value="1"/>
</dbReference>
<comment type="caution">
    <text evidence="2">The sequence shown here is derived from an EMBL/GenBank/DDBJ whole genome shotgun (WGS) entry which is preliminary data.</text>
</comment>
<dbReference type="AlphaFoldDB" id="A0A0R1Y7H6"/>
<protein>
    <recommendedName>
        <fullName evidence="4">Lactococcin 972 family bacteriocin</fullName>
    </recommendedName>
</protein>